<dbReference type="Proteomes" id="UP000706039">
    <property type="component" value="Unassembled WGS sequence"/>
</dbReference>
<dbReference type="PANTHER" id="PTHR30441">
    <property type="entry name" value="DUF748 DOMAIN-CONTAINING PROTEIN"/>
    <property type="match status" value="1"/>
</dbReference>
<sequence>MRAPPFSAYARPLAIVAGLLVLAILVVAAFPVGLLRATAERRLSSHFGAPVTLGALSRREAISFTPEIVVRDVRIGQPAWAGKGDFLRVSEARARMPILSLVTGRAMPRALHVKGLAIALVRDATGRSNWSPQARAGETRDDGGATGLETLVIENGRFSLRDAKRRLELAGTLSADPRTGLAASAAGRFDGAPARLEATGGGTAVAPGKAWPFHARLTSTPFALDARGTMAGVLDTGDMRMTMRAQGDSLKRLDQVIEAGLFGTQRIDLRAEVRRTGRDWSIDRLEGVIGRSRLQASATILKRDGRTRIDARIRAVQLDFDDLADDAGLAAARAKEARIGKRVIPDTRINLSRMGPTDGVIRFSIDRLLVKGGSVFRSLRGELRLDRRVLTVENAVAGLATGQLKGRVRVDSTGTVPVFSSELTLEGTTLGTLIGQPDKIEGPLRGIVRITGRGDTIRQAFASGDGKIAFVASGGAMNRTAAYVLGQDLGGAIGQSLSDRDAMVPLRCAILAFDARKGVLHPAPLVVETDISRGTGRGEIKLDGETLQLAVNGASREKAALALVDPVRVKGTLSSPEISVAPARAGGGEAGVLGTIGRSIGSALGLRRNPNRTTPPPAASGPDCARLASAALR</sequence>
<feature type="domain" description="AsmA" evidence="2">
    <location>
        <begin position="286"/>
        <end position="522"/>
    </location>
</feature>
<evidence type="ECO:0000313" key="4">
    <source>
        <dbReference type="EMBL" id="MBY8826449.1"/>
    </source>
</evidence>
<evidence type="ECO:0000313" key="3">
    <source>
        <dbReference type="EMBL" id="MBY8823314.1"/>
    </source>
</evidence>
<evidence type="ECO:0000313" key="5">
    <source>
        <dbReference type="Proteomes" id="UP000706039"/>
    </source>
</evidence>
<dbReference type="Pfam" id="PF05170">
    <property type="entry name" value="AsmA"/>
    <property type="match status" value="1"/>
</dbReference>
<proteinExistence type="predicted"/>
<organism evidence="4 5">
    <name type="scientific">Sphingomonas colocasiae</name>
    <dbReference type="NCBI Taxonomy" id="1848973"/>
    <lineage>
        <taxon>Bacteria</taxon>
        <taxon>Pseudomonadati</taxon>
        <taxon>Pseudomonadota</taxon>
        <taxon>Alphaproteobacteria</taxon>
        <taxon>Sphingomonadales</taxon>
        <taxon>Sphingomonadaceae</taxon>
        <taxon>Sphingomonas</taxon>
    </lineage>
</organism>
<evidence type="ECO:0000256" key="1">
    <source>
        <dbReference type="SAM" id="MobiDB-lite"/>
    </source>
</evidence>
<dbReference type="RefSeq" id="WP_222990430.1">
    <property type="nucleotide sequence ID" value="NZ_JAINVV010000006.1"/>
</dbReference>
<protein>
    <submittedName>
        <fullName evidence="4">AsmA family protein</fullName>
    </submittedName>
</protein>
<dbReference type="EMBL" id="JAINVV010000006">
    <property type="protein sequence ID" value="MBY8823314.1"/>
    <property type="molecule type" value="Genomic_DNA"/>
</dbReference>
<dbReference type="InterPro" id="IPR052894">
    <property type="entry name" value="AsmA-related"/>
</dbReference>
<dbReference type="InterPro" id="IPR007844">
    <property type="entry name" value="AsmA"/>
</dbReference>
<name>A0ABS7PYJ9_9SPHN</name>
<reference evidence="4 5" key="1">
    <citation type="submission" date="2021-08" db="EMBL/GenBank/DDBJ databases">
        <authorList>
            <person name="Tuo L."/>
        </authorList>
    </citation>
    <scope>NUCLEOTIDE SEQUENCE [LARGE SCALE GENOMIC DNA]</scope>
    <source>
        <strain evidence="4 5">JCM 31229</strain>
    </source>
</reference>
<comment type="caution">
    <text evidence="4">The sequence shown here is derived from an EMBL/GenBank/DDBJ whole genome shotgun (WGS) entry which is preliminary data.</text>
</comment>
<gene>
    <name evidence="3" type="ORF">K7G82_13495</name>
    <name evidence="4" type="ORF">K7G82_29370</name>
</gene>
<keyword evidence="5" id="KW-1185">Reference proteome</keyword>
<feature type="region of interest" description="Disordered" evidence="1">
    <location>
        <begin position="603"/>
        <end position="623"/>
    </location>
</feature>
<dbReference type="PANTHER" id="PTHR30441:SF4">
    <property type="entry name" value="PROTEIN ASMA"/>
    <property type="match status" value="1"/>
</dbReference>
<evidence type="ECO:0000259" key="2">
    <source>
        <dbReference type="Pfam" id="PF05170"/>
    </source>
</evidence>
<dbReference type="EMBL" id="JAINVV010000018">
    <property type="protein sequence ID" value="MBY8826449.1"/>
    <property type="molecule type" value="Genomic_DNA"/>
</dbReference>
<accession>A0ABS7PYJ9</accession>